<feature type="compositionally biased region" description="Acidic residues" evidence="7">
    <location>
        <begin position="162"/>
        <end position="174"/>
    </location>
</feature>
<dbReference type="OrthoDB" id="401223at2"/>
<keyword evidence="3 6" id="KW-0808">Transferase</keyword>
<evidence type="ECO:0000256" key="6">
    <source>
        <dbReference type="HAMAP-Rule" id="MF_00357"/>
    </source>
</evidence>
<keyword evidence="4 6" id="KW-0548">Nucleotidyltransferase</keyword>
<evidence type="ECO:0000259" key="8">
    <source>
        <dbReference type="PROSITE" id="PS51913"/>
    </source>
</evidence>
<organism evidence="9 10">
    <name type="scientific">Loigolactobacillus backii</name>
    <dbReference type="NCBI Taxonomy" id="375175"/>
    <lineage>
        <taxon>Bacteria</taxon>
        <taxon>Bacillati</taxon>
        <taxon>Bacillota</taxon>
        <taxon>Bacilli</taxon>
        <taxon>Lactobacillales</taxon>
        <taxon>Lactobacillaceae</taxon>
        <taxon>Loigolactobacillus</taxon>
    </lineage>
</organism>
<dbReference type="InterPro" id="IPR029757">
    <property type="entry name" value="RpoE"/>
</dbReference>
<evidence type="ECO:0000313" key="10">
    <source>
        <dbReference type="Proteomes" id="UP000078582"/>
    </source>
</evidence>
<dbReference type="RefSeq" id="WP_068281173.1">
    <property type="nucleotide sequence ID" value="NZ_CP014873.1"/>
</dbReference>
<dbReference type="Proteomes" id="UP000078582">
    <property type="component" value="Chromosome"/>
</dbReference>
<comment type="subunit">
    <text evidence="6">RNAP is composed of a core of 2 alpha, a beta and a beta' subunits. The core is associated with a delta subunit and one of several sigma factors.</text>
</comment>
<evidence type="ECO:0000256" key="7">
    <source>
        <dbReference type="SAM" id="MobiDB-lite"/>
    </source>
</evidence>
<evidence type="ECO:0000313" key="9">
    <source>
        <dbReference type="EMBL" id="ANK62311.1"/>
    </source>
</evidence>
<evidence type="ECO:0000256" key="4">
    <source>
        <dbReference type="ARBA" id="ARBA00022695"/>
    </source>
</evidence>
<feature type="domain" description="HTH HARE-type" evidence="8">
    <location>
        <begin position="14"/>
        <end position="81"/>
    </location>
</feature>
<dbReference type="Gene3D" id="1.10.10.1250">
    <property type="entry name" value="RNA polymerase, subunit delta, N-terminal domain"/>
    <property type="match status" value="1"/>
</dbReference>
<dbReference type="GO" id="GO:0006355">
    <property type="term" value="P:regulation of DNA-templated transcription"/>
    <property type="evidence" value="ECO:0007669"/>
    <property type="project" value="UniProtKB-UniRule"/>
</dbReference>
<dbReference type="InterPro" id="IPR038087">
    <property type="entry name" value="RNAP_delta_N_dom_sf"/>
</dbReference>
<comment type="function">
    <text evidence="6">Participates in both the initiation and recycling phases of transcription. In the presence of the delta subunit, RNAP displays an increased specificity of transcription, a decreased affinity for nucleic acids, and an increased efficiency of RNA synthesis because of enhanced recycling.</text>
</comment>
<keyword evidence="10" id="KW-1185">Reference proteome</keyword>
<dbReference type="InterPro" id="IPR007759">
    <property type="entry name" value="Asxl_HARE-HTH"/>
</dbReference>
<dbReference type="EMBL" id="CP014873">
    <property type="protein sequence ID" value="ANK62311.1"/>
    <property type="molecule type" value="Genomic_DNA"/>
</dbReference>
<feature type="region of interest" description="Disordered" evidence="7">
    <location>
        <begin position="118"/>
        <end position="216"/>
    </location>
</feature>
<name>A0A192H2Y4_9LACO</name>
<comment type="similarity">
    <text evidence="1 6">Belongs to the RpoE family.</text>
</comment>
<evidence type="ECO:0000256" key="3">
    <source>
        <dbReference type="ARBA" id="ARBA00022679"/>
    </source>
</evidence>
<dbReference type="HAMAP" id="MF_00357">
    <property type="entry name" value="RNApol_bact_RpoE"/>
    <property type="match status" value="1"/>
</dbReference>
<dbReference type="AlphaFoldDB" id="A0A192H2Y4"/>
<dbReference type="GO" id="GO:0003899">
    <property type="term" value="F:DNA-directed RNA polymerase activity"/>
    <property type="evidence" value="ECO:0007669"/>
    <property type="project" value="UniProtKB-UniRule"/>
</dbReference>
<sequence length="216" mass="24162">MELDVFKGQKKNELSMIEVAHAILEQKGDVLPFADLVNAIQGYLGETDAEVRDRLSQFYTDLNVDGSFISLGENVWGLRSWYPFDSVDEEVNHPEDDEDQPQRKRRKKVNAFLADVNDDDDVIDYNNDDPEDDDSDLDDEAEYVDNDDATDAAVTPKHLTSDLDDVDADDDDADTGLPDGMEGELSEFNVDADDDSDSADFSADDDDDTDDDDDDE</sequence>
<reference evidence="9 10" key="1">
    <citation type="submission" date="2016-03" db="EMBL/GenBank/DDBJ databases">
        <title>Pediococcus and Lactobacillus from brewery environment - whole genome sequencing and assembly.</title>
        <authorList>
            <person name="Behr J."/>
            <person name="Geissler A.J."/>
            <person name="Vogel R.F."/>
        </authorList>
    </citation>
    <scope>NUCLEOTIDE SEQUENCE [LARGE SCALE GENOMIC DNA]</scope>
    <source>
        <strain evidence="9 10">TMW 1.1989</strain>
    </source>
</reference>
<dbReference type="GO" id="GO:0000428">
    <property type="term" value="C:DNA-directed RNA polymerase complex"/>
    <property type="evidence" value="ECO:0007669"/>
    <property type="project" value="UniProtKB-KW"/>
</dbReference>
<evidence type="ECO:0000256" key="5">
    <source>
        <dbReference type="ARBA" id="ARBA00023163"/>
    </source>
</evidence>
<evidence type="ECO:0000256" key="2">
    <source>
        <dbReference type="ARBA" id="ARBA00022478"/>
    </source>
</evidence>
<gene>
    <name evidence="6" type="primary">rpoE</name>
    <name evidence="9" type="ORF">AYR53_05670</name>
</gene>
<feature type="compositionally biased region" description="Acidic residues" evidence="7">
    <location>
        <begin position="181"/>
        <end position="216"/>
    </location>
</feature>
<protein>
    <recommendedName>
        <fullName evidence="6">Probable DNA-directed RNA polymerase subunit delta</fullName>
    </recommendedName>
    <alternativeName>
        <fullName evidence="6">RNAP delta factor</fullName>
    </alternativeName>
</protein>
<keyword evidence="2 6" id="KW-0240">DNA-directed RNA polymerase</keyword>
<accession>A0A192H2Y4</accession>
<keyword evidence="5 6" id="KW-0804">Transcription</keyword>
<dbReference type="PROSITE" id="PS51913">
    <property type="entry name" value="HTH_HARE"/>
    <property type="match status" value="1"/>
</dbReference>
<dbReference type="Pfam" id="PF05066">
    <property type="entry name" value="HARE-HTH"/>
    <property type="match status" value="1"/>
</dbReference>
<dbReference type="STRING" id="375175.AYR53_05670"/>
<proteinExistence type="inferred from homology"/>
<dbReference type="GO" id="GO:0006351">
    <property type="term" value="P:DNA-templated transcription"/>
    <property type="evidence" value="ECO:0007669"/>
    <property type="project" value="InterPro"/>
</dbReference>
<evidence type="ECO:0000256" key="1">
    <source>
        <dbReference type="ARBA" id="ARBA00009828"/>
    </source>
</evidence>
<feature type="compositionally biased region" description="Acidic residues" evidence="7">
    <location>
        <begin position="118"/>
        <end position="150"/>
    </location>
</feature>
<dbReference type="NCBIfam" id="TIGR04567">
    <property type="entry name" value="RNAP_delt_lowGC"/>
    <property type="match status" value="1"/>
</dbReference>
<dbReference type="GeneID" id="42981736"/>